<dbReference type="AlphaFoldDB" id="A0A139AU69"/>
<evidence type="ECO:0000313" key="2">
    <source>
        <dbReference type="EMBL" id="KXS20249.1"/>
    </source>
</evidence>
<sequence length="233" mass="26062">MPVGSNARSAQRTTKKITGRQKPVSALRHTLAEEQFEEEEQEAAETDAGEIAQMLSLFQASLLKKKNEKVKQVETAIKEKLDAKTADLQEKIENSLGDGEVVSQEHKRKRDEKVDTVVVSVKKVKAAFEVQVGEQIEGLEELERQIMHNSKAIRTSLGAWDNLGVSEIGFGSRRELEMTEFVSRIAAEQKADLDVVVEQIQEERSRYRMLVKKKAKEQAAGNIQKAFSLALGV</sequence>
<organism evidence="2 3">
    <name type="scientific">Gonapodya prolifera (strain JEL478)</name>
    <name type="common">Monoblepharis prolifera</name>
    <dbReference type="NCBI Taxonomy" id="1344416"/>
    <lineage>
        <taxon>Eukaryota</taxon>
        <taxon>Fungi</taxon>
        <taxon>Fungi incertae sedis</taxon>
        <taxon>Chytridiomycota</taxon>
        <taxon>Chytridiomycota incertae sedis</taxon>
        <taxon>Monoblepharidomycetes</taxon>
        <taxon>Monoblepharidales</taxon>
        <taxon>Gonapodyaceae</taxon>
        <taxon>Gonapodya</taxon>
    </lineage>
</organism>
<reference evidence="2 3" key="1">
    <citation type="journal article" date="2015" name="Genome Biol. Evol.">
        <title>Phylogenomic analyses indicate that early fungi evolved digesting cell walls of algal ancestors of land plants.</title>
        <authorList>
            <person name="Chang Y."/>
            <person name="Wang S."/>
            <person name="Sekimoto S."/>
            <person name="Aerts A.L."/>
            <person name="Choi C."/>
            <person name="Clum A."/>
            <person name="LaButti K.M."/>
            <person name="Lindquist E.A."/>
            <person name="Yee Ngan C."/>
            <person name="Ohm R.A."/>
            <person name="Salamov A.A."/>
            <person name="Grigoriev I.V."/>
            <person name="Spatafora J.W."/>
            <person name="Berbee M.L."/>
        </authorList>
    </citation>
    <scope>NUCLEOTIDE SEQUENCE [LARGE SCALE GENOMIC DNA]</scope>
    <source>
        <strain evidence="2 3">JEL478</strain>
    </source>
</reference>
<feature type="region of interest" description="Disordered" evidence="1">
    <location>
        <begin position="1"/>
        <end position="25"/>
    </location>
</feature>
<feature type="compositionally biased region" description="Polar residues" evidence="1">
    <location>
        <begin position="1"/>
        <end position="12"/>
    </location>
</feature>
<keyword evidence="3" id="KW-1185">Reference proteome</keyword>
<dbReference type="Proteomes" id="UP000070544">
    <property type="component" value="Unassembled WGS sequence"/>
</dbReference>
<protein>
    <submittedName>
        <fullName evidence="2">Uncharacterized protein</fullName>
    </submittedName>
</protein>
<name>A0A139AU69_GONPJ</name>
<evidence type="ECO:0000313" key="3">
    <source>
        <dbReference type="Proteomes" id="UP000070544"/>
    </source>
</evidence>
<accession>A0A139AU69</accession>
<dbReference type="EMBL" id="KQ965736">
    <property type="protein sequence ID" value="KXS20249.1"/>
    <property type="molecule type" value="Genomic_DNA"/>
</dbReference>
<gene>
    <name evidence="2" type="ORF">M427DRAFT_28531</name>
</gene>
<evidence type="ECO:0000256" key="1">
    <source>
        <dbReference type="SAM" id="MobiDB-lite"/>
    </source>
</evidence>
<dbReference type="OrthoDB" id="10485185at2759"/>
<proteinExistence type="predicted"/>